<feature type="transmembrane region" description="Helical" evidence="3">
    <location>
        <begin position="12"/>
        <end position="29"/>
    </location>
</feature>
<keyword evidence="3" id="KW-1133">Transmembrane helix</keyword>
<comment type="caution">
    <text evidence="4">The sequence shown here is derived from an EMBL/GenBank/DDBJ whole genome shotgun (WGS) entry which is preliminary data.</text>
</comment>
<comment type="subcellular location">
    <subcellularLocation>
        <location evidence="1">Membrane</location>
    </subcellularLocation>
</comment>
<evidence type="ECO:0000313" key="5">
    <source>
        <dbReference type="Proteomes" id="UP001346149"/>
    </source>
</evidence>
<keyword evidence="2 3" id="KW-0472">Membrane</keyword>
<keyword evidence="3" id="KW-0812">Transmembrane</keyword>
<proteinExistence type="predicted"/>
<dbReference type="PANTHER" id="PTHR31415">
    <property type="entry name" value="OS05G0367900 PROTEIN"/>
    <property type="match status" value="1"/>
</dbReference>
<dbReference type="GO" id="GO:0009506">
    <property type="term" value="C:plasmodesma"/>
    <property type="evidence" value="ECO:0007669"/>
    <property type="project" value="TreeGrafter"/>
</dbReference>
<protein>
    <submittedName>
        <fullName evidence="4">Uncharacterized protein</fullName>
    </submittedName>
</protein>
<evidence type="ECO:0000256" key="2">
    <source>
        <dbReference type="ARBA" id="ARBA00023136"/>
    </source>
</evidence>
<dbReference type="PANTHER" id="PTHR31415:SF52">
    <property type="entry name" value="LATE EMBRYOGENESIS ABUNDANT (LEA) HYDROXYPROLINE-RICH GLYCOPROTEIN FAMILY-RELATED"/>
    <property type="match status" value="1"/>
</dbReference>
<dbReference type="GO" id="GO:0098542">
    <property type="term" value="P:defense response to other organism"/>
    <property type="evidence" value="ECO:0007669"/>
    <property type="project" value="InterPro"/>
</dbReference>
<dbReference type="Proteomes" id="UP001346149">
    <property type="component" value="Unassembled WGS sequence"/>
</dbReference>
<name>A0AAN7LEQ1_TRANT</name>
<evidence type="ECO:0000313" key="4">
    <source>
        <dbReference type="EMBL" id="KAK4781613.1"/>
    </source>
</evidence>
<keyword evidence="5" id="KW-1185">Reference proteome</keyword>
<dbReference type="InterPro" id="IPR044839">
    <property type="entry name" value="NDR1-like"/>
</dbReference>
<evidence type="ECO:0000256" key="3">
    <source>
        <dbReference type="SAM" id="Phobius"/>
    </source>
</evidence>
<organism evidence="4 5">
    <name type="scientific">Trapa natans</name>
    <name type="common">Water chestnut</name>
    <dbReference type="NCBI Taxonomy" id="22666"/>
    <lineage>
        <taxon>Eukaryota</taxon>
        <taxon>Viridiplantae</taxon>
        <taxon>Streptophyta</taxon>
        <taxon>Embryophyta</taxon>
        <taxon>Tracheophyta</taxon>
        <taxon>Spermatophyta</taxon>
        <taxon>Magnoliopsida</taxon>
        <taxon>eudicotyledons</taxon>
        <taxon>Gunneridae</taxon>
        <taxon>Pentapetalae</taxon>
        <taxon>rosids</taxon>
        <taxon>malvids</taxon>
        <taxon>Myrtales</taxon>
        <taxon>Lythraceae</taxon>
        <taxon>Trapa</taxon>
    </lineage>
</organism>
<gene>
    <name evidence="4" type="ORF">SAY86_015715</name>
</gene>
<dbReference type="EMBL" id="JAXQNO010000016">
    <property type="protein sequence ID" value="KAK4781613.1"/>
    <property type="molecule type" value="Genomic_DNA"/>
</dbReference>
<dbReference type="GO" id="GO:0005886">
    <property type="term" value="C:plasma membrane"/>
    <property type="evidence" value="ECO:0007669"/>
    <property type="project" value="TreeGrafter"/>
</dbReference>
<accession>A0AAN7LEQ1</accession>
<reference evidence="4 5" key="1">
    <citation type="journal article" date="2023" name="Hortic Res">
        <title>Pangenome of water caltrop reveals structural variations and asymmetric subgenome divergence after allopolyploidization.</title>
        <authorList>
            <person name="Zhang X."/>
            <person name="Chen Y."/>
            <person name="Wang L."/>
            <person name="Yuan Y."/>
            <person name="Fang M."/>
            <person name="Shi L."/>
            <person name="Lu R."/>
            <person name="Comes H.P."/>
            <person name="Ma Y."/>
            <person name="Chen Y."/>
            <person name="Huang G."/>
            <person name="Zhou Y."/>
            <person name="Zheng Z."/>
            <person name="Qiu Y."/>
        </authorList>
    </citation>
    <scope>NUCLEOTIDE SEQUENCE [LARGE SCALE GENOMIC DNA]</scope>
    <source>
        <strain evidence="4">F231</strain>
    </source>
</reference>
<dbReference type="AlphaFoldDB" id="A0AAN7LEQ1"/>
<evidence type="ECO:0000256" key="1">
    <source>
        <dbReference type="ARBA" id="ARBA00004370"/>
    </source>
</evidence>
<sequence length="144" mass="16055">MSKSGGCCRKCLSFILSVGFTALFLWLSLRTSKPTCSIKNFYLPVLNQSLKTPANDTIFMDLRLRNNNKEKGVEYDQINVTVRSFSDSNHSLWQGRLSGFYQGYQKKATKNLAVDTSGLGTSSSLLSCPISLYYPFSKNASLLL</sequence>